<proteinExistence type="predicted"/>
<reference evidence="1" key="1">
    <citation type="journal article" date="2015" name="Nature">
        <title>Complex archaea that bridge the gap between prokaryotes and eukaryotes.</title>
        <authorList>
            <person name="Spang A."/>
            <person name="Saw J.H."/>
            <person name="Jorgensen S.L."/>
            <person name="Zaremba-Niedzwiedzka K."/>
            <person name="Martijn J."/>
            <person name="Lind A.E."/>
            <person name="van Eijk R."/>
            <person name="Schleper C."/>
            <person name="Guy L."/>
            <person name="Ettema T.J."/>
        </authorList>
    </citation>
    <scope>NUCLEOTIDE SEQUENCE</scope>
</reference>
<dbReference type="EMBL" id="LAZR01068188">
    <property type="protein sequence ID" value="KKK50109.1"/>
    <property type="molecule type" value="Genomic_DNA"/>
</dbReference>
<organism evidence="1">
    <name type="scientific">marine sediment metagenome</name>
    <dbReference type="NCBI Taxonomy" id="412755"/>
    <lineage>
        <taxon>unclassified sequences</taxon>
        <taxon>metagenomes</taxon>
        <taxon>ecological metagenomes</taxon>
    </lineage>
</organism>
<accession>A0A0F8Y7H9</accession>
<name>A0A0F8Y7H9_9ZZZZ</name>
<protein>
    <submittedName>
        <fullName evidence="1">Uncharacterized protein</fullName>
    </submittedName>
</protein>
<dbReference type="AlphaFoldDB" id="A0A0F8Y7H9"/>
<gene>
    <name evidence="1" type="ORF">LCGC14_3128330</name>
</gene>
<evidence type="ECO:0000313" key="1">
    <source>
        <dbReference type="EMBL" id="KKK50109.1"/>
    </source>
</evidence>
<sequence length="166" mass="17313">MATGRTVDRWLRFAIDDSSGTPREIPINTISPVGLVYDETELTAFQDVVKGYLAMHPDAPLDVTGPWGNLTAAALAASGAAPVLSGAHTILNAISAPTFTTPLGLAVMYGIRGYWTSGDPVFGVVAPSATSGYVCTKYQVEGDGIYSARFVPFAGTTPAWGTAILT</sequence>
<comment type="caution">
    <text evidence="1">The sequence shown here is derived from an EMBL/GenBank/DDBJ whole genome shotgun (WGS) entry which is preliminary data.</text>
</comment>